<accession>A0ABQ0G8U4</accession>
<dbReference type="CDD" id="cd02947">
    <property type="entry name" value="TRX_family"/>
    <property type="match status" value="1"/>
</dbReference>
<dbReference type="InterPro" id="IPR036249">
    <property type="entry name" value="Thioredoxin-like_sf"/>
</dbReference>
<dbReference type="SMART" id="SM01179">
    <property type="entry name" value="DUF862"/>
    <property type="match status" value="1"/>
</dbReference>
<feature type="domain" description="Thioredoxin" evidence="4">
    <location>
        <begin position="159"/>
        <end position="283"/>
    </location>
</feature>
<evidence type="ECO:0000259" key="6">
    <source>
        <dbReference type="PROSITE" id="PS51858"/>
    </source>
</evidence>
<feature type="domain" description="PPPDE" evidence="6">
    <location>
        <begin position="1"/>
        <end position="141"/>
    </location>
</feature>
<dbReference type="InterPro" id="IPR008580">
    <property type="entry name" value="PPPDE_dom"/>
</dbReference>
<keyword evidence="2" id="KW-0645">Protease</keyword>
<comment type="similarity">
    <text evidence="1">Belongs to the DeSI family.</text>
</comment>
<dbReference type="InterPro" id="IPR013535">
    <property type="entry name" value="PUL_dom"/>
</dbReference>
<dbReference type="PROSITE" id="PS51352">
    <property type="entry name" value="THIOREDOXIN_2"/>
    <property type="match status" value="1"/>
</dbReference>
<protein>
    <submittedName>
        <fullName evidence="7">PUL domain-containing protein</fullName>
    </submittedName>
</protein>
<evidence type="ECO:0000259" key="4">
    <source>
        <dbReference type="PROSITE" id="PS51352"/>
    </source>
</evidence>
<keyword evidence="3" id="KW-0378">Hydrolase</keyword>
<evidence type="ECO:0000256" key="3">
    <source>
        <dbReference type="ARBA" id="ARBA00022801"/>
    </source>
</evidence>
<dbReference type="Pfam" id="PF00085">
    <property type="entry name" value="Thioredoxin"/>
    <property type="match status" value="1"/>
</dbReference>
<evidence type="ECO:0000259" key="5">
    <source>
        <dbReference type="PROSITE" id="PS51396"/>
    </source>
</evidence>
<evidence type="ECO:0000256" key="1">
    <source>
        <dbReference type="ARBA" id="ARBA00008140"/>
    </source>
</evidence>
<dbReference type="Gene3D" id="1.25.10.10">
    <property type="entry name" value="Leucine-rich Repeat Variant"/>
    <property type="match status" value="1"/>
</dbReference>
<dbReference type="Gene3D" id="3.40.30.10">
    <property type="entry name" value="Glutaredoxin"/>
    <property type="match status" value="1"/>
</dbReference>
<evidence type="ECO:0000313" key="8">
    <source>
        <dbReference type="Proteomes" id="UP001628179"/>
    </source>
</evidence>
<dbReference type="PANTHER" id="PTHR12378">
    <property type="entry name" value="DESUMOYLATING ISOPEPTIDASE"/>
    <property type="match status" value="1"/>
</dbReference>
<gene>
    <name evidence="7" type="ORF">MFIFM68171_04359</name>
</gene>
<dbReference type="InterPro" id="IPR042266">
    <property type="entry name" value="PPPDE_sf"/>
</dbReference>
<dbReference type="PROSITE" id="PS00194">
    <property type="entry name" value="THIOREDOXIN_1"/>
    <property type="match status" value="1"/>
</dbReference>
<dbReference type="Pfam" id="PF05903">
    <property type="entry name" value="Peptidase_C97"/>
    <property type="match status" value="1"/>
</dbReference>
<dbReference type="RefSeq" id="XP_070915880.1">
    <property type="nucleotide sequence ID" value="XM_071059779.1"/>
</dbReference>
<dbReference type="InterPro" id="IPR013766">
    <property type="entry name" value="Thioredoxin_domain"/>
</dbReference>
<proteinExistence type="inferred from homology"/>
<dbReference type="InterPro" id="IPR011989">
    <property type="entry name" value="ARM-like"/>
</dbReference>
<name>A0ABQ0G8U4_9PEZI</name>
<dbReference type="PROSITE" id="PS51396">
    <property type="entry name" value="PUL"/>
    <property type="match status" value="1"/>
</dbReference>
<dbReference type="Pfam" id="PF08324">
    <property type="entry name" value="PUL"/>
    <property type="match status" value="1"/>
</dbReference>
<organism evidence="7 8">
    <name type="scientific">Madurella fahalii</name>
    <dbReference type="NCBI Taxonomy" id="1157608"/>
    <lineage>
        <taxon>Eukaryota</taxon>
        <taxon>Fungi</taxon>
        <taxon>Dikarya</taxon>
        <taxon>Ascomycota</taxon>
        <taxon>Pezizomycotina</taxon>
        <taxon>Sordariomycetes</taxon>
        <taxon>Sordariomycetidae</taxon>
        <taxon>Sordariales</taxon>
        <taxon>Sordariales incertae sedis</taxon>
        <taxon>Madurella</taxon>
    </lineage>
</organism>
<comment type="caution">
    <text evidence="7">The sequence shown here is derived from an EMBL/GenBank/DDBJ whole genome shotgun (WGS) entry which is preliminary data.</text>
</comment>
<dbReference type="InterPro" id="IPR017937">
    <property type="entry name" value="Thioredoxin_CS"/>
</dbReference>
<reference evidence="7 8" key="1">
    <citation type="submission" date="2024-09" db="EMBL/GenBank/DDBJ databases">
        <title>Itraconazole resistance in Madurella fahalii resulting from another homologue of gene encoding cytochrome P450 14-alpha sterol demethylase (CYP51).</title>
        <authorList>
            <person name="Yoshioka I."/>
            <person name="Fahal A.H."/>
            <person name="Kaneko S."/>
            <person name="Yaguchi T."/>
        </authorList>
    </citation>
    <scope>NUCLEOTIDE SEQUENCE [LARGE SCALE GENOMIC DNA]</scope>
    <source>
        <strain evidence="7 8">IFM 68171</strain>
    </source>
</reference>
<evidence type="ECO:0000256" key="2">
    <source>
        <dbReference type="ARBA" id="ARBA00022670"/>
    </source>
</evidence>
<feature type="domain" description="PUL" evidence="5">
    <location>
        <begin position="299"/>
        <end position="580"/>
    </location>
</feature>
<dbReference type="GeneID" id="98175102"/>
<dbReference type="SUPFAM" id="SSF52833">
    <property type="entry name" value="Thioredoxin-like"/>
    <property type="match status" value="1"/>
</dbReference>
<sequence>MDVHLLVYDLSRGIARQMSPALLGFQLDAIYHTSIRLNGLEYVYDGDVVAIVPGSSHLGQPMQELHLGRTQLPMDVIEEYLDSLREIYTVEAYDLWRHNCNNFSNDFAMFLLGKGIPDYITNMPQAVLDSPFGQMLMPALNQQIRANKQGGGILGIQQQTPGSSVKPQSQLHRHVGKVQVVSTLAQLSQLLERFQKSCAVVFFTSATCPPCKALYPLYDELAAEVENKGVLIKVDISLAADVGRHYSISATPTFITFLKGQQEQRWTGAEPSVLRGNVQLLVQLAWPPHPHQALNLPTFSNPDARPVIFSKIPPLPRLLAKMGPTASDPAIQSIKHFIEVRSSSGPAEATLPDIASFTSVVRSSLERLPTDLLFAIIDLLRCSLIDPRFSGYLAEEPDHHTVIAILEHVNGLAAADPAGCPYALRLVTLQTACNLFSSPLYTDEILGHQRLRGCITQLISSSFLDDGHSNVRVAAAGLLFNIALANSRKRRDGPGDLLPEGDQIELAASALEAITQEEGSVEALEGMLLALGYLAYQLTLDGELAELLRTMEAGDLVLAKQKAFQELGLVREVGGELLGKGLKNG</sequence>
<dbReference type="Proteomes" id="UP001628179">
    <property type="component" value="Unassembled WGS sequence"/>
</dbReference>
<dbReference type="PANTHER" id="PTHR12378:SF7">
    <property type="entry name" value="DESUMOYLATING ISOPEPTIDASE 1"/>
    <property type="match status" value="1"/>
</dbReference>
<dbReference type="Gene3D" id="3.90.1720.30">
    <property type="entry name" value="PPPDE domains"/>
    <property type="match status" value="1"/>
</dbReference>
<dbReference type="EMBL" id="BAAFSV010000002">
    <property type="protein sequence ID" value="GAB1314149.1"/>
    <property type="molecule type" value="Genomic_DNA"/>
</dbReference>
<evidence type="ECO:0000313" key="7">
    <source>
        <dbReference type="EMBL" id="GAB1314149.1"/>
    </source>
</evidence>
<keyword evidence="8" id="KW-1185">Reference proteome</keyword>
<dbReference type="PROSITE" id="PS51858">
    <property type="entry name" value="PPPDE"/>
    <property type="match status" value="1"/>
</dbReference>